<dbReference type="GO" id="GO:0030001">
    <property type="term" value="P:metal ion transport"/>
    <property type="evidence" value="ECO:0007669"/>
    <property type="project" value="UniProtKB-ARBA"/>
</dbReference>
<evidence type="ECO:0000256" key="3">
    <source>
        <dbReference type="ARBA" id="ARBA00022448"/>
    </source>
</evidence>
<organism evidence="9">
    <name type="scientific">Vitis vinifera</name>
    <name type="common">Grape</name>
    <dbReference type="NCBI Taxonomy" id="29760"/>
    <lineage>
        <taxon>Eukaryota</taxon>
        <taxon>Viridiplantae</taxon>
        <taxon>Streptophyta</taxon>
        <taxon>Embryophyta</taxon>
        <taxon>Tracheophyta</taxon>
        <taxon>Spermatophyta</taxon>
        <taxon>Magnoliopsida</taxon>
        <taxon>eudicotyledons</taxon>
        <taxon>Gunneridae</taxon>
        <taxon>Pentapetalae</taxon>
        <taxon>rosids</taxon>
        <taxon>Vitales</taxon>
        <taxon>Vitaceae</taxon>
        <taxon>Viteae</taxon>
        <taxon>Vitis</taxon>
    </lineage>
</organism>
<feature type="transmembrane region" description="Helical" evidence="8">
    <location>
        <begin position="454"/>
        <end position="472"/>
    </location>
</feature>
<feature type="transmembrane region" description="Helical" evidence="8">
    <location>
        <begin position="216"/>
        <end position="242"/>
    </location>
</feature>
<feature type="transmembrane region" description="Helical" evidence="8">
    <location>
        <begin position="289"/>
        <end position="316"/>
    </location>
</feature>
<evidence type="ECO:0000256" key="1">
    <source>
        <dbReference type="ARBA" id="ARBA00004141"/>
    </source>
</evidence>
<dbReference type="GO" id="GO:0008324">
    <property type="term" value="F:monoatomic cation transmembrane transporter activity"/>
    <property type="evidence" value="ECO:0007669"/>
    <property type="project" value="InterPro"/>
</dbReference>
<keyword evidence="3" id="KW-0813">Transport</keyword>
<reference evidence="9" key="1">
    <citation type="journal article" date="2020" name="J. Plant Physiol.">
        <title>The grapevine NaE sodium exclusion locus encodes sodium transporters with diverse transport properties and localisation.</title>
        <authorList>
            <person name="Wu Y."/>
            <person name="Henderson S.W."/>
            <person name="Wege S."/>
            <person name="Zheng F."/>
            <person name="Walker A.R."/>
            <person name="Walker R.R."/>
            <person name="Gilliham M."/>
        </authorList>
    </citation>
    <scope>NUCLEOTIDE SEQUENCE</scope>
</reference>
<feature type="transmembrane region" description="Helical" evidence="8">
    <location>
        <begin position="254"/>
        <end position="277"/>
    </location>
</feature>
<feature type="transmembrane region" description="Helical" evidence="8">
    <location>
        <begin position="400"/>
        <end position="420"/>
    </location>
</feature>
<dbReference type="InterPro" id="IPR003445">
    <property type="entry name" value="Cat_transpt"/>
</dbReference>
<proteinExistence type="evidence at transcript level"/>
<evidence type="ECO:0000256" key="7">
    <source>
        <dbReference type="ARBA" id="ARBA00023136"/>
    </source>
</evidence>
<comment type="subcellular location">
    <subcellularLocation>
        <location evidence="1">Membrane</location>
        <topology evidence="1">Multi-pass membrane protein</topology>
    </subcellularLocation>
</comment>
<keyword evidence="5 8" id="KW-1133">Transmembrane helix</keyword>
<comment type="similarity">
    <text evidence="2">Belongs to the TrkH potassium transport family. HKT (TC 2.A.38.3) subfamily.</text>
</comment>
<evidence type="ECO:0000256" key="5">
    <source>
        <dbReference type="ARBA" id="ARBA00022989"/>
    </source>
</evidence>
<keyword evidence="4 8" id="KW-0812">Transmembrane</keyword>
<feature type="transmembrane region" description="Helical" evidence="8">
    <location>
        <begin position="336"/>
        <end position="359"/>
    </location>
</feature>
<accession>A0A6C0W0U5</accession>
<dbReference type="Pfam" id="PF02386">
    <property type="entry name" value="TrkH"/>
    <property type="match status" value="1"/>
</dbReference>
<keyword evidence="7 8" id="KW-0472">Membrane</keyword>
<dbReference type="PANTHER" id="PTHR31064:SF38">
    <property type="entry name" value="CATION TRANSPORTER HKT1_4-RELATED"/>
    <property type="match status" value="1"/>
</dbReference>
<evidence type="ECO:0000256" key="4">
    <source>
        <dbReference type="ARBA" id="ARBA00022692"/>
    </source>
</evidence>
<sequence length="560" mass="63087">MKLKMMISASFVGKRLHRLCTCLSFKLECLGRSIWFLVSSFYRLVVLRVNPFWIQLCYFPCLSFQGFLVLKALKPRTHSFRPRNLDLFFTSVSAATVSSMSTVEMEVFSNNQLLILTLLMFVGGEVFTSMVELHLRRSKLEKPWIAENKIDSVTSINGSAPLSPGKPFGQVELRVVTVPSTDKYSKLETEQVHRQIEGQTESLSTSESLKYRSIKFLGFVVMGYLVVVHVVGVALVSAYVALVSSARDVLKQKGLKLFTFSLFTTVSTFASCGFVPTNENMIVFSSNSGLLLIIIPQVLLGNTLFPSCLRFSIWTLGKFFNKAESNYLLMNAREIGFLYLLPSLHSTLLVPTVLGFILIQFTLLCSMDWNSEGLNGLNSYQKIIGALFQSVNSRHTGETIVDISILSPAILVLFVVMMYLPPYTSFLPIEDYEQSSPTCSGRRRRKRGKIVENLIFSQLSYLVIFIILICITERKNMKDDPLNFTVLNIVIEVISAYGNVGFTAGYSCERLMKPDSSCQSKWFGFSGKWSDEGKIILILAMFFGRLKKFNMDGGRAWKLL</sequence>
<protein>
    <submittedName>
        <fullName evidence="9">High-affinity potassium transporter 18A</fullName>
    </submittedName>
</protein>
<dbReference type="InterPro" id="IPR051143">
    <property type="entry name" value="TrkH_K-transport"/>
</dbReference>
<dbReference type="EMBL" id="MN182624">
    <property type="protein sequence ID" value="QIC19070.1"/>
    <property type="molecule type" value="mRNA"/>
</dbReference>
<gene>
    <name evidence="9" type="primary">HKT1:8</name>
</gene>
<evidence type="ECO:0000256" key="6">
    <source>
        <dbReference type="ARBA" id="ARBA00023065"/>
    </source>
</evidence>
<dbReference type="AlphaFoldDB" id="A0A6C0W0U5"/>
<evidence type="ECO:0000256" key="2">
    <source>
        <dbReference type="ARBA" id="ARBA00010864"/>
    </source>
</evidence>
<dbReference type="PANTHER" id="PTHR31064">
    <property type="entry name" value="POTASSIUM TRANSPORT PROTEIN DDB_G0292412-RELATED"/>
    <property type="match status" value="1"/>
</dbReference>
<dbReference type="GO" id="GO:0016020">
    <property type="term" value="C:membrane"/>
    <property type="evidence" value="ECO:0007669"/>
    <property type="project" value="UniProtKB-SubCell"/>
</dbReference>
<evidence type="ECO:0000256" key="8">
    <source>
        <dbReference type="SAM" id="Phobius"/>
    </source>
</evidence>
<evidence type="ECO:0000313" key="9">
    <source>
        <dbReference type="EMBL" id="QIC19070.1"/>
    </source>
</evidence>
<name>A0A6C0W0U5_VITVI</name>
<keyword evidence="6" id="KW-0406">Ion transport</keyword>